<proteinExistence type="predicted"/>
<dbReference type="EMBL" id="JANSUY010000019">
    <property type="protein sequence ID" value="MCR9016763.1"/>
    <property type="molecule type" value="Genomic_DNA"/>
</dbReference>
<keyword evidence="2" id="KW-1185">Reference proteome</keyword>
<name>A0A9X2P665_9BACT</name>
<sequence length="226" mass="25500">MKPTILNQGPAFSKLIKAFVFLIGKCKANKVFSQGRIWAVLPVMIPFLLSSCNEDMDAPTIVTINHHVLKEAYPVHRHQTYLLDLNEDDIPDFSINVMSVGFDQGVREYFQINSLRDSKVILTNEEIAPLTSGLEISEASAIEGSSWSVFTGSMMVRTITENQPDQWSGPWAPDGDYFVGLSVRVNGEYHYGWVKLQADKESHAMFIQEYAFQTIPNLRIKAGQRK</sequence>
<reference evidence="1" key="1">
    <citation type="submission" date="2022-08" db="EMBL/GenBank/DDBJ databases">
        <authorList>
            <person name="Zhang D."/>
        </authorList>
    </citation>
    <scope>NUCLEOTIDE SEQUENCE</scope>
    <source>
        <strain evidence="1">XJ19-11</strain>
    </source>
</reference>
<protein>
    <submittedName>
        <fullName evidence="1">Uncharacterized protein</fullName>
    </submittedName>
</protein>
<accession>A0A9X2P665</accession>
<comment type="caution">
    <text evidence="1">The sequence shown here is derived from an EMBL/GenBank/DDBJ whole genome shotgun (WGS) entry which is preliminary data.</text>
</comment>
<dbReference type="RefSeq" id="WP_258424610.1">
    <property type="nucleotide sequence ID" value="NZ_JANSUY010000019.1"/>
</dbReference>
<dbReference type="AlphaFoldDB" id="A0A9X2P665"/>
<evidence type="ECO:0000313" key="2">
    <source>
        <dbReference type="Proteomes" id="UP001142175"/>
    </source>
</evidence>
<gene>
    <name evidence="1" type="ORF">NU887_17140</name>
</gene>
<evidence type="ECO:0000313" key="1">
    <source>
        <dbReference type="EMBL" id="MCR9016763.1"/>
    </source>
</evidence>
<dbReference type="Proteomes" id="UP001142175">
    <property type="component" value="Unassembled WGS sequence"/>
</dbReference>
<organism evidence="1 2">
    <name type="scientific">Aquiflexum gelatinilyticum</name>
    <dbReference type="NCBI Taxonomy" id="2961943"/>
    <lineage>
        <taxon>Bacteria</taxon>
        <taxon>Pseudomonadati</taxon>
        <taxon>Bacteroidota</taxon>
        <taxon>Cytophagia</taxon>
        <taxon>Cytophagales</taxon>
        <taxon>Cyclobacteriaceae</taxon>
        <taxon>Aquiflexum</taxon>
    </lineage>
</organism>